<accession>A0A317WPN3</accession>
<reference evidence="1 2" key="1">
    <citation type="submission" date="2016-12" db="EMBL/GenBank/DDBJ databases">
        <title>The genomes of Aspergillus section Nigri reveals drivers in fungal speciation.</title>
        <authorList>
            <consortium name="DOE Joint Genome Institute"/>
            <person name="Vesth T.C."/>
            <person name="Nybo J."/>
            <person name="Theobald S."/>
            <person name="Brandl J."/>
            <person name="Frisvad J.C."/>
            <person name="Nielsen K.F."/>
            <person name="Lyhne E.K."/>
            <person name="Kogle M.E."/>
            <person name="Kuo A."/>
            <person name="Riley R."/>
            <person name="Clum A."/>
            <person name="Nolan M."/>
            <person name="Lipzen A."/>
            <person name="Salamov A."/>
            <person name="Henrissat B."/>
            <person name="Wiebenga A."/>
            <person name="De Vries R.P."/>
            <person name="Grigoriev I.V."/>
            <person name="Mortensen U.H."/>
            <person name="Andersen M.R."/>
            <person name="Baker S.E."/>
        </authorList>
    </citation>
    <scope>NUCLEOTIDE SEQUENCE [LARGE SCALE GENOMIC DNA]</scope>
    <source>
        <strain evidence="1 2">CBS 117.55</strain>
    </source>
</reference>
<gene>
    <name evidence="1" type="ORF">BO70DRAFT_332644</name>
</gene>
<proteinExistence type="predicted"/>
<keyword evidence="2" id="KW-1185">Reference proteome</keyword>
<evidence type="ECO:0000313" key="1">
    <source>
        <dbReference type="EMBL" id="PWY87611.1"/>
    </source>
</evidence>
<organism evidence="1 2">
    <name type="scientific">Aspergillus heteromorphus CBS 117.55</name>
    <dbReference type="NCBI Taxonomy" id="1448321"/>
    <lineage>
        <taxon>Eukaryota</taxon>
        <taxon>Fungi</taxon>
        <taxon>Dikarya</taxon>
        <taxon>Ascomycota</taxon>
        <taxon>Pezizomycotina</taxon>
        <taxon>Eurotiomycetes</taxon>
        <taxon>Eurotiomycetidae</taxon>
        <taxon>Eurotiales</taxon>
        <taxon>Aspergillaceae</taxon>
        <taxon>Aspergillus</taxon>
        <taxon>Aspergillus subgen. Circumdati</taxon>
    </lineage>
</organism>
<dbReference type="GeneID" id="37063166"/>
<name>A0A317WPN3_9EURO</name>
<dbReference type="AlphaFoldDB" id="A0A317WPN3"/>
<sequence length="194" mass="21561">MSTIVTTAPSTQTMSLQALPQQGTSDDELLKLFRQVTINSADGHDVSESQIKRAFQQEISRPLGRQVLEASLLHSNGCSCYHWNYHDRISGRVTISRVELSFDLISKSMGQSVKGDAAGFFRPNSANINATIYYDDQQNVQGNQSIKIYMDGTKFVIDFYTTDSSEKPVARIVQPNSSFTFQNTNTGDASWSTD</sequence>
<dbReference type="OrthoDB" id="4509531at2759"/>
<dbReference type="EMBL" id="MSFL01000006">
    <property type="protein sequence ID" value="PWY87611.1"/>
    <property type="molecule type" value="Genomic_DNA"/>
</dbReference>
<evidence type="ECO:0000313" key="2">
    <source>
        <dbReference type="Proteomes" id="UP000247233"/>
    </source>
</evidence>
<protein>
    <submittedName>
        <fullName evidence="1">Uncharacterized protein</fullName>
    </submittedName>
</protein>
<dbReference type="RefSeq" id="XP_025401494.1">
    <property type="nucleotide sequence ID" value="XM_025540929.1"/>
</dbReference>
<dbReference type="VEuPathDB" id="FungiDB:BO70DRAFT_332644"/>
<dbReference type="Proteomes" id="UP000247233">
    <property type="component" value="Unassembled WGS sequence"/>
</dbReference>
<comment type="caution">
    <text evidence="1">The sequence shown here is derived from an EMBL/GenBank/DDBJ whole genome shotgun (WGS) entry which is preliminary data.</text>
</comment>